<keyword evidence="3" id="KW-1185">Reference proteome</keyword>
<dbReference type="PATRIC" id="fig|76731.3.peg.545"/>
<evidence type="ECO:0000256" key="1">
    <source>
        <dbReference type="ARBA" id="ARBA00006865"/>
    </source>
</evidence>
<dbReference type="GO" id="GO:0005975">
    <property type="term" value="P:carbohydrate metabolic process"/>
    <property type="evidence" value="ECO:0007669"/>
    <property type="project" value="InterPro"/>
</dbReference>
<dbReference type="EMBL" id="CP013729">
    <property type="protein sequence ID" value="ALV05034.1"/>
    <property type="molecule type" value="Genomic_DNA"/>
</dbReference>
<dbReference type="STRING" id="76731.RD2015_535"/>
<name>A0A0U3ML58_9BURK</name>
<dbReference type="AlphaFoldDB" id="A0A0U3ML58"/>
<dbReference type="Gene3D" id="2.60.120.200">
    <property type="match status" value="1"/>
</dbReference>
<protein>
    <submittedName>
        <fullName evidence="2">Putative hydrolase</fullName>
    </submittedName>
</protein>
<reference evidence="2 3" key="1">
    <citation type="submission" date="2015-12" db="EMBL/GenBank/DDBJ databases">
        <title>Complete genome of Roseateles depolymerans KCTC 42856.</title>
        <authorList>
            <person name="Kim K.M."/>
        </authorList>
    </citation>
    <scope>NUCLEOTIDE SEQUENCE [LARGE SCALE GENOMIC DNA]</scope>
    <source>
        <strain evidence="2 3">KCTC 42856</strain>
    </source>
</reference>
<dbReference type="InterPro" id="IPR013320">
    <property type="entry name" value="ConA-like_dom_sf"/>
</dbReference>
<evidence type="ECO:0000313" key="3">
    <source>
        <dbReference type="Proteomes" id="UP000060699"/>
    </source>
</evidence>
<organism evidence="2 3">
    <name type="scientific">Roseateles depolymerans</name>
    <dbReference type="NCBI Taxonomy" id="76731"/>
    <lineage>
        <taxon>Bacteria</taxon>
        <taxon>Pseudomonadati</taxon>
        <taxon>Pseudomonadota</taxon>
        <taxon>Betaproteobacteria</taxon>
        <taxon>Burkholderiales</taxon>
        <taxon>Sphaerotilaceae</taxon>
        <taxon>Roseateles</taxon>
    </lineage>
</organism>
<evidence type="ECO:0000313" key="2">
    <source>
        <dbReference type="EMBL" id="ALV05034.1"/>
    </source>
</evidence>
<dbReference type="SUPFAM" id="SSF49899">
    <property type="entry name" value="Concanavalin A-like lectins/glucanases"/>
    <property type="match status" value="1"/>
</dbReference>
<dbReference type="KEGG" id="rdp:RD2015_535"/>
<dbReference type="GO" id="GO:0004553">
    <property type="term" value="F:hydrolase activity, hydrolyzing O-glycosyl compounds"/>
    <property type="evidence" value="ECO:0007669"/>
    <property type="project" value="InterPro"/>
</dbReference>
<dbReference type="PROSITE" id="PS51762">
    <property type="entry name" value="GH16_2"/>
    <property type="match status" value="1"/>
</dbReference>
<accession>A0A0U3ML58</accession>
<gene>
    <name evidence="2" type="ORF">RD2015_535</name>
</gene>
<dbReference type="CDD" id="cd00413">
    <property type="entry name" value="Glyco_hydrolase_16"/>
    <property type="match status" value="1"/>
</dbReference>
<sequence length="354" mass="38713" precursor="true">MNRPMLRLSVSGLLACGVLATAGATAQAATPTPAARAQAPGKTSAPVQGRALESRAAAAGTAEDAARVPAATAWFFDDFNYADVTALQEAGWQLRSAAGHPGIPGARWAPEGVGLIDDPAQPGQRLLRLRASTDGTGPGTTQVQVCHQRKYLEGTYAARVRFSDRPTAGVDGDPVIQTFYAVSPLRFDFDPEFSELDWEYLPNGGWGSDKTRLYGITWQTVRLDPWLAYNQQHEEFAELGAPGQDWHTLMMQVADGRTRWFIDGRLVAEHGGRNYPVVQMSINFNLWFSPGGPLPQGGEPRVYEQAVDWVLHARNVVLSPEQVEAQVAQWRRRGVGHVDQVSPPIRALENRCDF</sequence>
<keyword evidence="2" id="KW-0378">Hydrolase</keyword>
<comment type="similarity">
    <text evidence="1">Belongs to the glycosyl hydrolase 16 family.</text>
</comment>
<dbReference type="OrthoDB" id="3404894at2"/>
<dbReference type="InterPro" id="IPR000757">
    <property type="entry name" value="Beta-glucanase-like"/>
</dbReference>
<proteinExistence type="inferred from homology"/>
<dbReference type="Proteomes" id="UP000060699">
    <property type="component" value="Chromosome"/>
</dbReference>